<dbReference type="InterPro" id="IPR018062">
    <property type="entry name" value="HTH_AraC-typ_CS"/>
</dbReference>
<keyword evidence="3" id="KW-0804">Transcription</keyword>
<dbReference type="Gene3D" id="3.20.80.10">
    <property type="entry name" value="Regulatory factor, effector binding domain"/>
    <property type="match status" value="1"/>
</dbReference>
<dbReference type="EMBL" id="SGIS01000037">
    <property type="protein sequence ID" value="RZF61130.1"/>
    <property type="molecule type" value="Genomic_DNA"/>
</dbReference>
<feature type="domain" description="HTH araC/xylS-type" evidence="4">
    <location>
        <begin position="13"/>
        <end position="112"/>
    </location>
</feature>
<protein>
    <submittedName>
        <fullName evidence="5">Helix-turn-helix domain-containing protein</fullName>
    </submittedName>
</protein>
<name>A0A4Q6XLW6_9SPHN</name>
<dbReference type="SMART" id="SM00871">
    <property type="entry name" value="AraC_E_bind"/>
    <property type="match status" value="1"/>
</dbReference>
<dbReference type="PANTHER" id="PTHR40055">
    <property type="entry name" value="TRANSCRIPTIONAL REGULATOR YGIV-RELATED"/>
    <property type="match status" value="1"/>
</dbReference>
<dbReference type="SMART" id="SM00342">
    <property type="entry name" value="HTH_ARAC"/>
    <property type="match status" value="1"/>
</dbReference>
<dbReference type="InterPro" id="IPR011256">
    <property type="entry name" value="Reg_factor_effector_dom_sf"/>
</dbReference>
<evidence type="ECO:0000256" key="1">
    <source>
        <dbReference type="ARBA" id="ARBA00023015"/>
    </source>
</evidence>
<proteinExistence type="predicted"/>
<dbReference type="AlphaFoldDB" id="A0A4Q6XLW6"/>
<dbReference type="Proteomes" id="UP000292085">
    <property type="component" value="Unassembled WGS sequence"/>
</dbReference>
<dbReference type="InterPro" id="IPR018060">
    <property type="entry name" value="HTH_AraC"/>
</dbReference>
<keyword evidence="6" id="KW-1185">Reference proteome</keyword>
<evidence type="ECO:0000256" key="3">
    <source>
        <dbReference type="ARBA" id="ARBA00023163"/>
    </source>
</evidence>
<dbReference type="SUPFAM" id="SSF46689">
    <property type="entry name" value="Homeodomain-like"/>
    <property type="match status" value="2"/>
</dbReference>
<dbReference type="GO" id="GO:0043565">
    <property type="term" value="F:sequence-specific DNA binding"/>
    <property type="evidence" value="ECO:0007669"/>
    <property type="project" value="InterPro"/>
</dbReference>
<dbReference type="PROSITE" id="PS00041">
    <property type="entry name" value="HTH_ARAC_FAMILY_1"/>
    <property type="match status" value="1"/>
</dbReference>
<dbReference type="PRINTS" id="PR00032">
    <property type="entry name" value="HTHARAC"/>
</dbReference>
<dbReference type="PANTHER" id="PTHR40055:SF1">
    <property type="entry name" value="TRANSCRIPTIONAL REGULATOR YGIV-RELATED"/>
    <property type="match status" value="1"/>
</dbReference>
<reference evidence="5 6" key="1">
    <citation type="submission" date="2019-02" db="EMBL/GenBank/DDBJ databases">
        <authorList>
            <person name="Li Y."/>
        </authorList>
    </citation>
    <scope>NUCLEOTIDE SEQUENCE [LARGE SCALE GENOMIC DNA]</scope>
    <source>
        <strain evidence="5 6">3-7</strain>
    </source>
</reference>
<dbReference type="InterPro" id="IPR020449">
    <property type="entry name" value="Tscrpt_reg_AraC-type_HTH"/>
</dbReference>
<dbReference type="Gene3D" id="1.10.10.60">
    <property type="entry name" value="Homeodomain-like"/>
    <property type="match status" value="2"/>
</dbReference>
<keyword evidence="2" id="KW-0238">DNA-binding</keyword>
<comment type="caution">
    <text evidence="5">The sequence shown here is derived from an EMBL/GenBank/DDBJ whole genome shotgun (WGS) entry which is preliminary data.</text>
</comment>
<dbReference type="InterPro" id="IPR029442">
    <property type="entry name" value="GyrI-like"/>
</dbReference>
<dbReference type="Pfam" id="PF12833">
    <property type="entry name" value="HTH_18"/>
    <property type="match status" value="1"/>
</dbReference>
<accession>A0A4Q6XLW6</accession>
<dbReference type="SUPFAM" id="SSF55136">
    <property type="entry name" value="Probable bacterial effector-binding domain"/>
    <property type="match status" value="1"/>
</dbReference>
<dbReference type="InterPro" id="IPR009057">
    <property type="entry name" value="Homeodomain-like_sf"/>
</dbReference>
<dbReference type="GO" id="GO:0003700">
    <property type="term" value="F:DNA-binding transcription factor activity"/>
    <property type="evidence" value="ECO:0007669"/>
    <property type="project" value="InterPro"/>
</dbReference>
<keyword evidence="1" id="KW-0805">Transcription regulation</keyword>
<dbReference type="OrthoDB" id="9816011at2"/>
<evidence type="ECO:0000313" key="6">
    <source>
        <dbReference type="Proteomes" id="UP000292085"/>
    </source>
</evidence>
<dbReference type="Pfam" id="PF06445">
    <property type="entry name" value="GyrI-like"/>
    <property type="match status" value="1"/>
</dbReference>
<evidence type="ECO:0000256" key="2">
    <source>
        <dbReference type="ARBA" id="ARBA00023125"/>
    </source>
</evidence>
<gene>
    <name evidence="5" type="ORF">EWE75_19180</name>
</gene>
<dbReference type="InterPro" id="IPR010499">
    <property type="entry name" value="AraC_E-bd"/>
</dbReference>
<dbReference type="InterPro" id="IPR050908">
    <property type="entry name" value="SmbC-like"/>
</dbReference>
<dbReference type="RefSeq" id="WP_130159720.1">
    <property type="nucleotide sequence ID" value="NZ_SGIS01000037.1"/>
</dbReference>
<sequence length="469" mass="52639">MKAALHNYHARMQRVLDHIERHLDDDLDLDAVSGVAAFSKFHFHRQFTATFGLSVHRYVQLARMKPASYRLAYRDAQSVTDIAMDAGYDAPDTFARAFRQRFGQSPTSFRKGPNWEPWLAAFGPLSNARSKLMQTNYAPNDVTIRDVAPTPVAIMEHRGDPATIGATIQRFIAWREATGLPPKTNPTFNVFHADPRTVPPAEYRMDLCVGSDRQIEANSDGVKAGLIPGGRCAMLRVVGNTDDLEPAALYLYRDWLPTSGEEARDFPLYCQRLTFYAAVIACGRKPPFKPVVELAASPGATRYDPQERAIVIVPYDILDPSTRAAMDRFAAIGTLGLLGRAQYVEVFNNLLVAHELGHWVQEVSRRPLQRWQAEYEANRMMVAFWRDHPGTTPTELRLANFVAQRTPTPDLVPGGVTATEADYFNANITSIVSDPARYSLFQKKMVRLAMSEKSRLSFCQDVTTSWPKN</sequence>
<evidence type="ECO:0000313" key="5">
    <source>
        <dbReference type="EMBL" id="RZF61130.1"/>
    </source>
</evidence>
<dbReference type="PROSITE" id="PS01124">
    <property type="entry name" value="HTH_ARAC_FAMILY_2"/>
    <property type="match status" value="1"/>
</dbReference>
<organism evidence="5 6">
    <name type="scientific">Sphingomonas populi</name>
    <dbReference type="NCBI Taxonomy" id="2484750"/>
    <lineage>
        <taxon>Bacteria</taxon>
        <taxon>Pseudomonadati</taxon>
        <taxon>Pseudomonadota</taxon>
        <taxon>Alphaproteobacteria</taxon>
        <taxon>Sphingomonadales</taxon>
        <taxon>Sphingomonadaceae</taxon>
        <taxon>Sphingomonas</taxon>
    </lineage>
</organism>
<evidence type="ECO:0000259" key="4">
    <source>
        <dbReference type="PROSITE" id="PS01124"/>
    </source>
</evidence>